<evidence type="ECO:0000313" key="1">
    <source>
        <dbReference type="EMBL" id="GIM69120.1"/>
    </source>
</evidence>
<keyword evidence="2" id="KW-1185">Reference proteome</keyword>
<proteinExistence type="predicted"/>
<reference evidence="1" key="1">
    <citation type="submission" date="2021-03" db="EMBL/GenBank/DDBJ databases">
        <title>Whole genome shotgun sequence of Actinoplanes consettensis NBRC 14913.</title>
        <authorList>
            <person name="Komaki H."/>
            <person name="Tamura T."/>
        </authorList>
    </citation>
    <scope>NUCLEOTIDE SEQUENCE</scope>
    <source>
        <strain evidence="1">NBRC 14913</strain>
    </source>
</reference>
<evidence type="ECO:0000313" key="2">
    <source>
        <dbReference type="Proteomes" id="UP000680865"/>
    </source>
</evidence>
<accession>A0A919SAT0</accession>
<sequence>MQDVQPLESVGGLRFGMSRADTRRVMGEQRETFRRAPHSLTALDYYAEAGLFLTFGTDDRLRSVEATRWADPVLRGVRLLGRPAQEVLAELQAGGVVATQQDGDWTLAELGVTLGEVKEETFHSLLVSAGSAGPSAVDFFPADDPDTDPEGEFPVEAGRGFDGGPELGAGREQVRALLGPGFASTAEMGGASQDKFLEVRMVVLYDSADTVVRVTATDPTVPLIEGMAVLGRSWSEVRQDAEARGIAVVEGDAELLFPDAGCQAWPLVAGPDSALVAVSVFR</sequence>
<dbReference type="AlphaFoldDB" id="A0A919SAT0"/>
<gene>
    <name evidence="1" type="ORF">Aco04nite_13810</name>
</gene>
<dbReference type="Proteomes" id="UP000680865">
    <property type="component" value="Unassembled WGS sequence"/>
</dbReference>
<dbReference type="EMBL" id="BOQP01000006">
    <property type="protein sequence ID" value="GIM69120.1"/>
    <property type="molecule type" value="Genomic_DNA"/>
</dbReference>
<dbReference type="RefSeq" id="WP_212996324.1">
    <property type="nucleotide sequence ID" value="NZ_BAAATW010000001.1"/>
</dbReference>
<name>A0A919SAT0_9ACTN</name>
<organism evidence="1 2">
    <name type="scientific">Winogradskya consettensis</name>
    <dbReference type="NCBI Taxonomy" id="113560"/>
    <lineage>
        <taxon>Bacteria</taxon>
        <taxon>Bacillati</taxon>
        <taxon>Actinomycetota</taxon>
        <taxon>Actinomycetes</taxon>
        <taxon>Micromonosporales</taxon>
        <taxon>Micromonosporaceae</taxon>
        <taxon>Winogradskya</taxon>
    </lineage>
</organism>
<comment type="caution">
    <text evidence="1">The sequence shown here is derived from an EMBL/GenBank/DDBJ whole genome shotgun (WGS) entry which is preliminary data.</text>
</comment>
<protein>
    <submittedName>
        <fullName evidence="1">Uncharacterized protein</fullName>
    </submittedName>
</protein>